<dbReference type="PANTHER" id="PTHR16023">
    <property type="entry name" value="TAX1 BINDING PROTEIN-RELATED"/>
    <property type="match status" value="1"/>
</dbReference>
<evidence type="ECO:0000256" key="6">
    <source>
        <dbReference type="SAM" id="MobiDB-lite"/>
    </source>
</evidence>
<reference evidence="8 9" key="1">
    <citation type="submission" date="2014-02" db="EMBL/GenBank/DDBJ databases">
        <title>Single nucleus genome sequencing reveals high similarity among nuclei of an endomycorrhizal fungus.</title>
        <authorList>
            <person name="Lin K."/>
            <person name="Geurts R."/>
            <person name="Zhang Z."/>
            <person name="Limpens E."/>
            <person name="Saunders D.G."/>
            <person name="Mu D."/>
            <person name="Pang E."/>
            <person name="Cao H."/>
            <person name="Cha H."/>
            <person name="Lin T."/>
            <person name="Zhou Q."/>
            <person name="Shang Y."/>
            <person name="Li Y."/>
            <person name="Ivanov S."/>
            <person name="Sharma T."/>
            <person name="Velzen R.V."/>
            <person name="Ruijter N.D."/>
            <person name="Aanen D.K."/>
            <person name="Win J."/>
            <person name="Kamoun S."/>
            <person name="Bisseling T."/>
            <person name="Huang S."/>
        </authorList>
    </citation>
    <scope>NUCLEOTIDE SEQUENCE [LARGE SCALE GENOMIC DNA]</scope>
    <source>
        <strain evidence="9">DAOM197198w</strain>
    </source>
</reference>
<name>A0A015LUG4_RHIIW</name>
<feature type="domain" description="Vacuolar protein 14 C-terminal Fig4-binding" evidence="7">
    <location>
        <begin position="585"/>
        <end position="762"/>
    </location>
</feature>
<dbReference type="PROSITE" id="PS50077">
    <property type="entry name" value="HEAT_REPEAT"/>
    <property type="match status" value="1"/>
</dbReference>
<comment type="caution">
    <text evidence="8">The sequence shown here is derived from an EMBL/GenBank/DDBJ whole genome shotgun (WGS) entry which is preliminary data.</text>
</comment>
<dbReference type="InterPro" id="IPR011989">
    <property type="entry name" value="ARM-like"/>
</dbReference>
<organism evidence="8 9">
    <name type="scientific">Rhizophagus irregularis (strain DAOM 197198w)</name>
    <name type="common">Glomus intraradices</name>
    <dbReference type="NCBI Taxonomy" id="1432141"/>
    <lineage>
        <taxon>Eukaryota</taxon>
        <taxon>Fungi</taxon>
        <taxon>Fungi incertae sedis</taxon>
        <taxon>Mucoromycota</taxon>
        <taxon>Glomeromycotina</taxon>
        <taxon>Glomeromycetes</taxon>
        <taxon>Glomerales</taxon>
        <taxon>Glomeraceae</taxon>
        <taxon>Rhizophagus</taxon>
    </lineage>
</organism>
<gene>
    <name evidence="8" type="ORF">RirG_034220</name>
</gene>
<dbReference type="Pfam" id="PF12755">
    <property type="entry name" value="Vac14_Fab1_bd"/>
    <property type="match status" value="1"/>
</dbReference>
<feature type="compositionally biased region" description="Polar residues" evidence="6">
    <location>
        <begin position="815"/>
        <end position="827"/>
    </location>
</feature>
<dbReference type="OrthoDB" id="5574975at2759"/>
<dbReference type="GO" id="GO:0000329">
    <property type="term" value="C:fungal-type vacuole membrane"/>
    <property type="evidence" value="ECO:0007669"/>
    <property type="project" value="TreeGrafter"/>
</dbReference>
<dbReference type="AlphaFoldDB" id="A0A015LUG4"/>
<feature type="compositionally biased region" description="Polar residues" evidence="6">
    <location>
        <begin position="899"/>
        <end position="926"/>
    </location>
</feature>
<evidence type="ECO:0000259" key="7">
    <source>
        <dbReference type="Pfam" id="PF11916"/>
    </source>
</evidence>
<evidence type="ECO:0000313" key="8">
    <source>
        <dbReference type="EMBL" id="EXX76326.1"/>
    </source>
</evidence>
<comment type="similarity">
    <text evidence="2">Belongs to the VAC14 family.</text>
</comment>
<keyword evidence="3" id="KW-0677">Repeat</keyword>
<dbReference type="InterPro" id="IPR026825">
    <property type="entry name" value="Vac14"/>
</dbReference>
<dbReference type="SUPFAM" id="SSF48371">
    <property type="entry name" value="ARM repeat"/>
    <property type="match status" value="1"/>
</dbReference>
<dbReference type="OMA" id="QCYQHVS"/>
<comment type="subcellular location">
    <subcellularLocation>
        <location evidence="1">Endomembrane system</location>
    </subcellularLocation>
</comment>
<dbReference type="Gene3D" id="1.25.10.10">
    <property type="entry name" value="Leucine-rich Repeat Variant"/>
    <property type="match status" value="2"/>
</dbReference>
<dbReference type="EMBL" id="JEMT01012291">
    <property type="protein sequence ID" value="EXX76326.1"/>
    <property type="molecule type" value="Genomic_DNA"/>
</dbReference>
<evidence type="ECO:0000256" key="2">
    <source>
        <dbReference type="ARBA" id="ARBA00010225"/>
    </source>
</evidence>
<dbReference type="HOGENOM" id="CLU_007740_0_0_1"/>
<dbReference type="InterPro" id="IPR016024">
    <property type="entry name" value="ARM-type_fold"/>
</dbReference>
<dbReference type="GO" id="GO:0010008">
    <property type="term" value="C:endosome membrane"/>
    <property type="evidence" value="ECO:0007669"/>
    <property type="project" value="TreeGrafter"/>
</dbReference>
<dbReference type="InterPro" id="IPR021133">
    <property type="entry name" value="HEAT_type_2"/>
</dbReference>
<evidence type="ECO:0000256" key="5">
    <source>
        <dbReference type="PROSITE-ProRule" id="PRU00103"/>
    </source>
</evidence>
<dbReference type="GO" id="GO:0006661">
    <property type="term" value="P:phosphatidylinositol biosynthetic process"/>
    <property type="evidence" value="ECO:0007669"/>
    <property type="project" value="InterPro"/>
</dbReference>
<sequence length="933" mass="103752">MSDVLVLSAQIVRGLNDKAYEKRKAAALEVEKLIREYSASKETERVRAILDKLVQDFAYSVNANARNGGLIGLAAASIALGPDVAAYLDDIVPPVLACFADQDSRVRYYACESMYNIAKVSKGEILRYFNEVFDAMSKLAADSELSVKNGAELLDRLIKDIVAEQSTTYVSILAHPPLSHDDSMGPVSMPRTTAFSLPRFIPLLSERIRAKNPFTRNFLVSWITVLDSIPDLELVSFLPDFLDGLLQFLSDPNDVRYATSSVLANFLAEIRITVEVKEQQKQQSMKTYFLEQQKLSETASDAGESIKDGDGDDATLVKSSINSADGDVNWDAVSISETEGKGKGSWVPGQGVVISYTRIVEILMPHLSSHEEEIQATALKWINEFITLAKDVIIAFTPQLISAVLPSLAHLVVPIRNVAVEVNRNLYKLILETPTNTNPSLQPPPYSSAHLSSVSPVDSSVLLSHMGNNKETNSINTLPLIYEQADPFDYQETVKALVHQFKNDHEETRVASLDWLLMLHKKAPKKILAIDDGTFPVLLKTLSDQSEEVVKRDLQLLAQLSSSSEDEFFTRFMVDLLKLFSTDRRLLESRGSLIIRHLCSSLNSERIYRTFAEILEREEDIEFASNMVQNLNSILITTPELSDLRKRLKNLETKDGQMLFTALYKSWCHNPVSTFSLCLLAQAYEHAANLLQSFADLDITVNLLIQIDKLVQLIESPVFTYLRLQLLEPEKYPYLFKCLYGLLMLLPQSSAFASLKNRLTSVSSMGFLHLIPKSAHTTDIRRPKGVPTKEDGIKFQELLTHFRAVQTKHEKTRKQSLQSLGRSNSQLNRNRHGRNRDRDKSTFPSSNLSPSTHLSTNKHIGSNAQSPPHSSDHKGGSGTSGSTSSGIISTSQPKRRLSAASNASATSDHGGNSSSRPQSPPINSSKRGIVYRK</sequence>
<evidence type="ECO:0000313" key="9">
    <source>
        <dbReference type="Proteomes" id="UP000022910"/>
    </source>
</evidence>
<feature type="repeat" description="HEAT" evidence="5">
    <location>
        <begin position="91"/>
        <end position="127"/>
    </location>
</feature>
<accession>A0A015LUG4</accession>
<keyword evidence="4" id="KW-0472">Membrane</keyword>
<dbReference type="GO" id="GO:0070772">
    <property type="term" value="C:PAS complex"/>
    <property type="evidence" value="ECO:0007669"/>
    <property type="project" value="InterPro"/>
</dbReference>
<evidence type="ECO:0000256" key="3">
    <source>
        <dbReference type="ARBA" id="ARBA00022737"/>
    </source>
</evidence>
<evidence type="ECO:0000256" key="1">
    <source>
        <dbReference type="ARBA" id="ARBA00004308"/>
    </source>
</evidence>
<keyword evidence="9" id="KW-1185">Reference proteome</keyword>
<dbReference type="STRING" id="1432141.A0A015LUG4"/>
<dbReference type="PANTHER" id="PTHR16023:SF0">
    <property type="entry name" value="PROTEIN VAC14 HOMOLOG"/>
    <property type="match status" value="1"/>
</dbReference>
<feature type="region of interest" description="Disordered" evidence="6">
    <location>
        <begin position="807"/>
        <end position="933"/>
    </location>
</feature>
<protein>
    <submittedName>
        <fullName evidence="8">Vac14p</fullName>
    </submittedName>
</protein>
<dbReference type="InterPro" id="IPR021841">
    <property type="entry name" value="VAC14_Fig4p-bd"/>
</dbReference>
<dbReference type="Pfam" id="PF11916">
    <property type="entry name" value="Vac14_Fig4_bd"/>
    <property type="match status" value="1"/>
</dbReference>
<feature type="compositionally biased region" description="Low complexity" evidence="6">
    <location>
        <begin position="880"/>
        <end position="891"/>
    </location>
</feature>
<evidence type="ECO:0000256" key="4">
    <source>
        <dbReference type="ARBA" id="ARBA00023136"/>
    </source>
</evidence>
<dbReference type="Proteomes" id="UP000022910">
    <property type="component" value="Unassembled WGS sequence"/>
</dbReference>
<proteinExistence type="inferred from homology"/>
<feature type="compositionally biased region" description="Polar residues" evidence="6">
    <location>
        <begin position="842"/>
        <end position="869"/>
    </location>
</feature>